<dbReference type="GO" id="GO:0005737">
    <property type="term" value="C:cytoplasm"/>
    <property type="evidence" value="ECO:0007669"/>
    <property type="project" value="InterPro"/>
</dbReference>
<dbReference type="InterPro" id="IPR033721">
    <property type="entry name" value="ProRS_core_arch_euk"/>
</dbReference>
<keyword evidence="5" id="KW-0648">Protein biosynthesis</keyword>
<dbReference type="GO" id="GO:0006433">
    <property type="term" value="P:prolyl-tRNA aminoacylation"/>
    <property type="evidence" value="ECO:0007669"/>
    <property type="project" value="InterPro"/>
</dbReference>
<feature type="compositionally biased region" description="Polar residues" evidence="9">
    <location>
        <begin position="908"/>
        <end position="918"/>
    </location>
</feature>
<dbReference type="InterPro" id="IPR004154">
    <property type="entry name" value="Anticodon-bd"/>
</dbReference>
<dbReference type="AlphaFoldDB" id="A0A0R3S469"/>
<feature type="domain" description="Aminoacyl-transfer RNA synthetases class-II family profile" evidence="10">
    <location>
        <begin position="83"/>
        <end position="333"/>
    </location>
</feature>
<sequence>MALTTCKDDALEMKITAEQDVAQKLENNLPNSHIGTTSSLKGRGDMRKQTKLGIEVSKDENYCEWYVQVITKAEMIEYYDISGCYVLRPWSYAIWEFIQEWFDGEIKKLGVKNCYFPLFVSQSALEREKTHISDFAPEVAWVTRAGQSDLSEPIAIRPTSETVMYPSYAKWVQSHRDLPIKLNQWCNVVRWEFKHPTPFLRTREFLWQEGHTAFQTKAEAEDEVFKILDLYAQVYTDLLAIPVIKGRKTEKEKFAGGDFTTTVEAYVPVNGRGIQGATSHHLGQNFSKMFNISFEDPNGSGRVYAWQNSWGLSTRTIGALVMIHGDNYGLVLPPKVAAIQMIVIPVGITAQTKDEQKAVLIEKAKEVNDALVDVGIRAELDIRDNISPGWKFNHWELKGVPVRIEIGPKDLANSQVTCVIRYSGEKKIVPVNDLATKCKVMLDEIHCSIILEASESHTKVVLEWSDFRSLLDRKFILLSPFCGRIECEDEIKKESMREEENDPRAPAMGAKTLCIPFKQSETGTMSEDSDFDEEAHTKLLNTINGLGNSAKKGPLIRKCPKKVQVKELVDLIRSTRNVDDVKKKLTKKKKQGKMTGKDEPKTLQAPSHRLMRERIESSIAYNDIQKDLEEWAPIVKKNRLAEQIVFPLTEDPPLHRTASDLVHFFKPRTPMEIEMAKLLKTSNNNLRDGEEYTEAELELIRAMSLKEAKAKWVQLKKMRALVGYREAKLKRQAKIKSKSYHRHMKRQKRKQLIKEFEEMVVKNPEAAKEKLEEIDRQRILVSKGYGEERSVLQERATLKHRNGGKRIQQLSRYASKNKDFKKIYEEQIRLGRELAEKHGRERDSDSDCETESTNAVKLTGAKMLEKAVEVLEKEEQEKMSTKPELKAKLYEMRRRERETLRKSALRATGTNISHQSQELDADAADESRVCGEKAIEVEWDPKEATSSKEVSNGAQHHRDVSETSGLKYVEKQADKQSKKDLKNSKKKKSSKKMKNKKENTDVKDLDIDQLFDKAEKELTEYALKKCELLKLEENKHRRNLLPSETKSTVIPQPKEKEVAAKTEDAVTDISLDPRHFLQIETMALPQVSADFVEALEDPSLQVEDQEEIIAKAFEDVDVIGDFEAEKEATEAAENPKDIDLTLQGWGSWTGPGITDRKKDRFVIEVPKKRRKDAGKTGLIISEVVDPSIEKMQLKSIPFPYTTVEDYEAVIRQPLGKEWNPQRVHMKLIQPQIITKAGRIIKPLDKSVLENESDEEK</sequence>
<dbReference type="FunFam" id="3.40.50.800:FF:000005">
    <property type="entry name" value="bifunctional glutamate/proline--tRNA ligase"/>
    <property type="match status" value="1"/>
</dbReference>
<dbReference type="GO" id="GO:0005524">
    <property type="term" value="F:ATP binding"/>
    <property type="evidence" value="ECO:0007669"/>
    <property type="project" value="UniProtKB-KW"/>
</dbReference>
<evidence type="ECO:0000256" key="6">
    <source>
        <dbReference type="ARBA" id="ARBA00023146"/>
    </source>
</evidence>
<feature type="compositionally biased region" description="Basic and acidic residues" evidence="9">
    <location>
        <begin position="925"/>
        <end position="946"/>
    </location>
</feature>
<dbReference type="InterPro" id="IPR002314">
    <property type="entry name" value="aa-tRNA-synt_IIb"/>
</dbReference>
<dbReference type="Gene3D" id="3.30.930.10">
    <property type="entry name" value="Bira Bifunctional Protein, Domain 2"/>
    <property type="match status" value="1"/>
</dbReference>
<proteinExistence type="inferred from homology"/>
<keyword evidence="11" id="KW-1185">Reference proteome</keyword>
<feature type="compositionally biased region" description="Basic and acidic residues" evidence="9">
    <location>
        <begin position="968"/>
        <end position="983"/>
    </location>
</feature>
<name>A0A0R3S469_9BILA</name>
<dbReference type="InterPro" id="IPR017449">
    <property type="entry name" value="Pro-tRNA_synth_II"/>
</dbReference>
<dbReference type="InterPro" id="IPR002316">
    <property type="entry name" value="Pro-tRNA-ligase_IIa"/>
</dbReference>
<dbReference type="PANTHER" id="PTHR43382">
    <property type="entry name" value="PROLYL-TRNA SYNTHETASE"/>
    <property type="match status" value="1"/>
</dbReference>
<accession>A0A0R3S469</accession>
<evidence type="ECO:0000256" key="2">
    <source>
        <dbReference type="ARBA" id="ARBA00022598"/>
    </source>
</evidence>
<keyword evidence="4" id="KW-0067">ATP-binding</keyword>
<dbReference type="InterPro" id="IPR016061">
    <property type="entry name" value="Pro-tRNA_ligase_II_C"/>
</dbReference>
<dbReference type="SUPFAM" id="SSF64586">
    <property type="entry name" value="C-terminal domain of ProRS"/>
    <property type="match status" value="1"/>
</dbReference>
<feature type="region of interest" description="Disordered" evidence="9">
    <location>
        <begin position="873"/>
        <end position="998"/>
    </location>
</feature>
<evidence type="ECO:0000256" key="1">
    <source>
        <dbReference type="ARBA" id="ARBA00012831"/>
    </source>
</evidence>
<dbReference type="Gene3D" id="3.40.50.800">
    <property type="entry name" value="Anticodon-binding domain"/>
    <property type="match status" value="1"/>
</dbReference>
<comment type="catalytic activity">
    <reaction evidence="8">
        <text>tRNA(Pro) + L-proline + ATP = L-prolyl-tRNA(Pro) + AMP + diphosphate</text>
        <dbReference type="Rhea" id="RHEA:14305"/>
        <dbReference type="Rhea" id="RHEA-COMP:9700"/>
        <dbReference type="Rhea" id="RHEA-COMP:9702"/>
        <dbReference type="ChEBI" id="CHEBI:30616"/>
        <dbReference type="ChEBI" id="CHEBI:33019"/>
        <dbReference type="ChEBI" id="CHEBI:60039"/>
        <dbReference type="ChEBI" id="CHEBI:78442"/>
        <dbReference type="ChEBI" id="CHEBI:78532"/>
        <dbReference type="ChEBI" id="CHEBI:456215"/>
        <dbReference type="EC" id="6.1.1.15"/>
    </reaction>
</comment>
<dbReference type="PRINTS" id="PR01046">
    <property type="entry name" value="TRNASYNTHPRO"/>
</dbReference>
<dbReference type="Pfam" id="PF04615">
    <property type="entry name" value="Utp14"/>
    <property type="match status" value="1"/>
</dbReference>
<feature type="compositionally biased region" description="Basic and acidic residues" evidence="9">
    <location>
        <begin position="873"/>
        <end position="901"/>
    </location>
</feature>
<dbReference type="Pfam" id="PF09180">
    <property type="entry name" value="ProRS-C_1"/>
    <property type="match status" value="1"/>
</dbReference>
<dbReference type="CDD" id="cd00778">
    <property type="entry name" value="ProRS_core_arch_euk"/>
    <property type="match status" value="1"/>
</dbReference>
<dbReference type="PANTHER" id="PTHR43382:SF2">
    <property type="entry name" value="BIFUNCTIONAL GLUTAMATE_PROLINE--TRNA LIGASE"/>
    <property type="match status" value="1"/>
</dbReference>
<evidence type="ECO:0000256" key="8">
    <source>
        <dbReference type="ARBA" id="ARBA00047671"/>
    </source>
</evidence>
<evidence type="ECO:0000256" key="5">
    <source>
        <dbReference type="ARBA" id="ARBA00022917"/>
    </source>
</evidence>
<dbReference type="GO" id="GO:0017101">
    <property type="term" value="C:aminoacyl-tRNA synthetase multienzyme complex"/>
    <property type="evidence" value="ECO:0007669"/>
    <property type="project" value="TreeGrafter"/>
</dbReference>
<feature type="compositionally biased region" description="Basic residues" evidence="9">
    <location>
        <begin position="984"/>
        <end position="995"/>
    </location>
</feature>
<dbReference type="FunFam" id="3.30.110.30:FF:000001">
    <property type="entry name" value="Bifunctional glutamate/proline--tRNA ligase"/>
    <property type="match status" value="1"/>
</dbReference>
<dbReference type="Pfam" id="PF00587">
    <property type="entry name" value="tRNA-synt_2b"/>
    <property type="match status" value="1"/>
</dbReference>
<evidence type="ECO:0000313" key="12">
    <source>
        <dbReference type="WBParaSite" id="EEL_0000957901-mRNA-1"/>
    </source>
</evidence>
<dbReference type="SUPFAM" id="SSF52954">
    <property type="entry name" value="Class II aaRS ABD-related"/>
    <property type="match status" value="1"/>
</dbReference>
<dbReference type="InterPro" id="IPR004499">
    <property type="entry name" value="Pro-tRNA-ligase_IIa_arc-type"/>
</dbReference>
<dbReference type="NCBIfam" id="TIGR00408">
    <property type="entry name" value="proS_fam_I"/>
    <property type="match status" value="1"/>
</dbReference>
<dbReference type="InterPro" id="IPR036621">
    <property type="entry name" value="Anticodon-bd_dom_sf"/>
</dbReference>
<dbReference type="WBParaSite" id="EEL_0000957901-mRNA-1">
    <property type="protein sequence ID" value="EEL_0000957901-mRNA-1"/>
    <property type="gene ID" value="EEL_0000957901"/>
</dbReference>
<dbReference type="Proteomes" id="UP000050640">
    <property type="component" value="Unplaced"/>
</dbReference>
<organism evidence="11 12">
    <name type="scientific">Elaeophora elaphi</name>
    <dbReference type="NCBI Taxonomy" id="1147741"/>
    <lineage>
        <taxon>Eukaryota</taxon>
        <taxon>Metazoa</taxon>
        <taxon>Ecdysozoa</taxon>
        <taxon>Nematoda</taxon>
        <taxon>Chromadorea</taxon>
        <taxon>Rhabditida</taxon>
        <taxon>Spirurina</taxon>
        <taxon>Spiruromorpha</taxon>
        <taxon>Filarioidea</taxon>
        <taxon>Onchocercidae</taxon>
        <taxon>Elaeophora</taxon>
    </lineage>
</organism>
<dbReference type="InterPro" id="IPR045864">
    <property type="entry name" value="aa-tRNA-synth_II/BPL/LPL"/>
</dbReference>
<dbReference type="HAMAP" id="MF_01571">
    <property type="entry name" value="Pro_tRNA_synth_type3"/>
    <property type="match status" value="1"/>
</dbReference>
<dbReference type="SUPFAM" id="SSF55681">
    <property type="entry name" value="Class II aaRS and biotin synthetases"/>
    <property type="match status" value="1"/>
</dbReference>
<dbReference type="PROSITE" id="PS50862">
    <property type="entry name" value="AA_TRNA_LIGASE_II"/>
    <property type="match status" value="1"/>
</dbReference>
<keyword evidence="3" id="KW-0547">Nucleotide-binding</keyword>
<evidence type="ECO:0000256" key="7">
    <source>
        <dbReference type="ARBA" id="ARBA00029731"/>
    </source>
</evidence>
<feature type="region of interest" description="Disordered" evidence="9">
    <location>
        <begin position="582"/>
        <end position="601"/>
    </location>
</feature>
<reference evidence="12" key="1">
    <citation type="submission" date="2017-02" db="UniProtKB">
        <authorList>
            <consortium name="WormBaseParasite"/>
        </authorList>
    </citation>
    <scope>IDENTIFICATION</scope>
</reference>
<keyword evidence="2" id="KW-0436">Ligase</keyword>
<evidence type="ECO:0000256" key="3">
    <source>
        <dbReference type="ARBA" id="ARBA00022741"/>
    </source>
</evidence>
<dbReference type="GO" id="GO:0004827">
    <property type="term" value="F:proline-tRNA ligase activity"/>
    <property type="evidence" value="ECO:0007669"/>
    <property type="project" value="UniProtKB-EC"/>
</dbReference>
<keyword evidence="6" id="KW-0030">Aminoacyl-tRNA synthetase</keyword>
<dbReference type="Gene3D" id="3.30.110.30">
    <property type="entry name" value="C-terminal domain of ProRS"/>
    <property type="match status" value="1"/>
</dbReference>
<evidence type="ECO:0000313" key="11">
    <source>
        <dbReference type="Proteomes" id="UP000050640"/>
    </source>
</evidence>
<dbReference type="EC" id="6.1.1.15" evidence="1"/>
<dbReference type="Pfam" id="PF03129">
    <property type="entry name" value="HGTP_anticodon"/>
    <property type="match status" value="1"/>
</dbReference>
<evidence type="ECO:0000256" key="9">
    <source>
        <dbReference type="SAM" id="MobiDB-lite"/>
    </source>
</evidence>
<evidence type="ECO:0000256" key="4">
    <source>
        <dbReference type="ARBA" id="ARBA00022840"/>
    </source>
</evidence>
<dbReference type="FunFam" id="3.30.930.10:FF:000007">
    <property type="entry name" value="Bifunctional glutamate/proline--tRNA ligase"/>
    <property type="match status" value="1"/>
</dbReference>
<dbReference type="CDD" id="cd00862">
    <property type="entry name" value="ProRS_anticodon_zinc"/>
    <property type="match status" value="1"/>
</dbReference>
<dbReference type="InterPro" id="IPR006195">
    <property type="entry name" value="aa-tRNA-synth_II"/>
</dbReference>
<protein>
    <recommendedName>
        <fullName evidence="1">proline--tRNA ligase</fullName>
        <ecNumber evidence="1">6.1.1.15</ecNumber>
    </recommendedName>
    <alternativeName>
        <fullName evidence="7">Prolyl-tRNA synthetase</fullName>
    </alternativeName>
</protein>
<dbReference type="STRING" id="1147741.A0A0R3S469"/>
<dbReference type="SMART" id="SM00946">
    <property type="entry name" value="ProRS-C_1"/>
    <property type="match status" value="1"/>
</dbReference>
<evidence type="ECO:0000259" key="10">
    <source>
        <dbReference type="PROSITE" id="PS50862"/>
    </source>
</evidence>